<keyword evidence="2" id="KW-0812">Transmembrane</keyword>
<feature type="region of interest" description="Disordered" evidence="1">
    <location>
        <begin position="1"/>
        <end position="53"/>
    </location>
</feature>
<accession>A0A423S9I8</accession>
<dbReference type="AlphaFoldDB" id="A0A423S9I8"/>
<evidence type="ECO:0000256" key="2">
    <source>
        <dbReference type="SAM" id="Phobius"/>
    </source>
</evidence>
<comment type="caution">
    <text evidence="3">The sequence shown here is derived from an EMBL/GenBank/DDBJ whole genome shotgun (WGS) entry which is preliminary data.</text>
</comment>
<evidence type="ECO:0000256" key="1">
    <source>
        <dbReference type="SAM" id="MobiDB-lite"/>
    </source>
</evidence>
<gene>
    <name evidence="3" type="ORF">C7M84_021444</name>
</gene>
<evidence type="ECO:0000313" key="4">
    <source>
        <dbReference type="Proteomes" id="UP000283509"/>
    </source>
</evidence>
<evidence type="ECO:0000313" key="3">
    <source>
        <dbReference type="EMBL" id="ROT60900.1"/>
    </source>
</evidence>
<feature type="transmembrane region" description="Helical" evidence="2">
    <location>
        <begin position="262"/>
        <end position="280"/>
    </location>
</feature>
<reference evidence="3 4" key="2">
    <citation type="submission" date="2019-01" db="EMBL/GenBank/DDBJ databases">
        <title>The decoding of complex shrimp genome reveals the adaptation for benthos swimmer, frequently molting mechanism and breeding impact on genome.</title>
        <authorList>
            <person name="Sun Y."/>
            <person name="Gao Y."/>
            <person name="Yu Y."/>
        </authorList>
    </citation>
    <scope>NUCLEOTIDE SEQUENCE [LARGE SCALE GENOMIC DNA]</scope>
    <source>
        <tissue evidence="3">Muscle</tissue>
    </source>
</reference>
<keyword evidence="4" id="KW-1185">Reference proteome</keyword>
<sequence length="462" mass="49900">MARRETGSGRGAAGGTRAGRSGKAASIPTPSIISIDEQQAFQPKKKKRKVEKIKSPFPKLDAPALTPGRHFPSDLFQASCTLLSPPLARPGPPLTNPFPFSLNTDPSAGQLYDKPCTPCLMLNHCSLSLTASHSLPFPLSALHFLSLPFTLPLSAFHSFSLCPSFFLSLAFTLPLSALHSSPLFTPPPLFNPLSFSFRPYIYLPTYQPLHSPSSLFSIRPTPSSSPFPPFSFIYSFPSLNPSIPFSPPLFSPSLAQSITPSLCSSIILFFLASLPFFLYYSPPSAIFPSLIIATFLSFLSTIFIFTSLLLSLSTYLLLSLSFSLLPSLSSFPFLSVCATPDHCTLSQQYPACPQPPKKVTWQQSEDAGHLATSTKSMAKRRSVDAALVGNQSQGISSPDDHLTDWAGRLQCQILALVINIQSQLVSLSVPRGPTLTECQRKLTGLRETNSGTAVEKVQGGSG</sequence>
<keyword evidence="2" id="KW-1133">Transmembrane helix</keyword>
<protein>
    <submittedName>
        <fullName evidence="3">Uncharacterized protein</fullName>
    </submittedName>
</protein>
<keyword evidence="2" id="KW-0472">Membrane</keyword>
<name>A0A423S9I8_PENVA</name>
<feature type="compositionally biased region" description="Gly residues" evidence="1">
    <location>
        <begin position="8"/>
        <end position="17"/>
    </location>
</feature>
<feature type="compositionally biased region" description="Low complexity" evidence="1">
    <location>
        <begin position="18"/>
        <end position="35"/>
    </location>
</feature>
<reference evidence="3 4" key="1">
    <citation type="submission" date="2018-04" db="EMBL/GenBank/DDBJ databases">
        <authorList>
            <person name="Zhang X."/>
            <person name="Yuan J."/>
            <person name="Li F."/>
            <person name="Xiang J."/>
        </authorList>
    </citation>
    <scope>NUCLEOTIDE SEQUENCE [LARGE SCALE GENOMIC DNA]</scope>
    <source>
        <tissue evidence="3">Muscle</tissue>
    </source>
</reference>
<feature type="transmembrane region" description="Helical" evidence="2">
    <location>
        <begin position="286"/>
        <end position="308"/>
    </location>
</feature>
<proteinExistence type="predicted"/>
<dbReference type="Proteomes" id="UP000283509">
    <property type="component" value="Unassembled WGS sequence"/>
</dbReference>
<dbReference type="EMBL" id="QCYY01004495">
    <property type="protein sequence ID" value="ROT60900.1"/>
    <property type="molecule type" value="Genomic_DNA"/>
</dbReference>
<organism evidence="3 4">
    <name type="scientific">Penaeus vannamei</name>
    <name type="common">Whiteleg shrimp</name>
    <name type="synonym">Litopenaeus vannamei</name>
    <dbReference type="NCBI Taxonomy" id="6689"/>
    <lineage>
        <taxon>Eukaryota</taxon>
        <taxon>Metazoa</taxon>
        <taxon>Ecdysozoa</taxon>
        <taxon>Arthropoda</taxon>
        <taxon>Crustacea</taxon>
        <taxon>Multicrustacea</taxon>
        <taxon>Malacostraca</taxon>
        <taxon>Eumalacostraca</taxon>
        <taxon>Eucarida</taxon>
        <taxon>Decapoda</taxon>
        <taxon>Dendrobranchiata</taxon>
        <taxon>Penaeoidea</taxon>
        <taxon>Penaeidae</taxon>
        <taxon>Penaeus</taxon>
    </lineage>
</organism>